<keyword evidence="5" id="KW-0175">Coiled coil</keyword>
<reference evidence="9" key="1">
    <citation type="journal article" date="2023" name="Plant Biotechnol. J.">
        <title>Chromosome-level wild Hevea brasiliensis genome provides new tools for genomic-assisted breeding and valuable loci to elevate rubber yield.</title>
        <authorList>
            <person name="Cheng H."/>
            <person name="Song X."/>
            <person name="Hu Y."/>
            <person name="Wu T."/>
            <person name="Yang Q."/>
            <person name="An Z."/>
            <person name="Feng S."/>
            <person name="Deng Z."/>
            <person name="Wu W."/>
            <person name="Zeng X."/>
            <person name="Tu M."/>
            <person name="Wang X."/>
            <person name="Huang H."/>
        </authorList>
    </citation>
    <scope>NUCLEOTIDE SEQUENCE</scope>
    <source>
        <strain evidence="9">MT/VB/25A 57/8</strain>
    </source>
</reference>
<keyword evidence="3 7" id="KW-1133">Transmembrane helix</keyword>
<organism evidence="9 10">
    <name type="scientific">Hevea brasiliensis</name>
    <name type="common">Para rubber tree</name>
    <name type="synonym">Siphonia brasiliensis</name>
    <dbReference type="NCBI Taxonomy" id="3981"/>
    <lineage>
        <taxon>Eukaryota</taxon>
        <taxon>Viridiplantae</taxon>
        <taxon>Streptophyta</taxon>
        <taxon>Embryophyta</taxon>
        <taxon>Tracheophyta</taxon>
        <taxon>Spermatophyta</taxon>
        <taxon>Magnoliopsida</taxon>
        <taxon>eudicotyledons</taxon>
        <taxon>Gunneridae</taxon>
        <taxon>Pentapetalae</taxon>
        <taxon>rosids</taxon>
        <taxon>fabids</taxon>
        <taxon>Malpighiales</taxon>
        <taxon>Euphorbiaceae</taxon>
        <taxon>Crotonoideae</taxon>
        <taxon>Micrandreae</taxon>
        <taxon>Hevea</taxon>
    </lineage>
</organism>
<evidence type="ECO:0000256" key="5">
    <source>
        <dbReference type="SAM" id="Coils"/>
    </source>
</evidence>
<evidence type="ECO:0000256" key="7">
    <source>
        <dbReference type="SAM" id="Phobius"/>
    </source>
</evidence>
<evidence type="ECO:0000313" key="9">
    <source>
        <dbReference type="EMBL" id="KAJ9176577.1"/>
    </source>
</evidence>
<dbReference type="PROSITE" id="PS51775">
    <property type="entry name" value="GTD_BINDING"/>
    <property type="match status" value="1"/>
</dbReference>
<evidence type="ECO:0000256" key="1">
    <source>
        <dbReference type="ARBA" id="ARBA00004370"/>
    </source>
</evidence>
<feature type="region of interest" description="Disordered" evidence="6">
    <location>
        <begin position="503"/>
        <end position="522"/>
    </location>
</feature>
<keyword evidence="2 7" id="KW-0812">Transmembrane</keyword>
<evidence type="ECO:0000256" key="2">
    <source>
        <dbReference type="ARBA" id="ARBA00022692"/>
    </source>
</evidence>
<evidence type="ECO:0000259" key="8">
    <source>
        <dbReference type="PROSITE" id="PS51775"/>
    </source>
</evidence>
<proteinExistence type="predicted"/>
<name>A0ABQ9MAT3_HEVBR</name>
<evidence type="ECO:0000256" key="6">
    <source>
        <dbReference type="SAM" id="MobiDB-lite"/>
    </source>
</evidence>
<evidence type="ECO:0000256" key="4">
    <source>
        <dbReference type="ARBA" id="ARBA00023136"/>
    </source>
</evidence>
<dbReference type="EMBL" id="JARPOI010000007">
    <property type="protein sequence ID" value="KAJ9176577.1"/>
    <property type="molecule type" value="Genomic_DNA"/>
</dbReference>
<comment type="subcellular location">
    <subcellularLocation>
        <location evidence="1">Membrane</location>
    </subcellularLocation>
</comment>
<keyword evidence="10" id="KW-1185">Reference proteome</keyword>
<gene>
    <name evidence="9" type="ORF">P3X46_011876</name>
</gene>
<dbReference type="Pfam" id="PF04576">
    <property type="entry name" value="Zein-binding"/>
    <property type="match status" value="1"/>
</dbReference>
<feature type="transmembrane region" description="Helical" evidence="7">
    <location>
        <begin position="6"/>
        <end position="28"/>
    </location>
</feature>
<sequence>MAFRAVHSWTLGGLIAAFIDLAIAYTLLCVSALAFVPSKFLNFFGFYLPCPCSGFFGYQNDDLCLHRLLIDWPIRKINAVQELAKNRFPLNLIWFGHESCNFHVEGVGNRKCGNGIFELEGETCCRSLSGPRFQSHVDRKSRYVAEGKKIMNQKQKSGIQWRRRAAVGYGKREIDEFLDTDSGIEDGFLGNRDVPNGTDFSERISHRFELDGSNGKGKGINWDQLSVENFTCDVEDSAGNDANVILVLEQALEEEKATHAALFQELEKERAAAATAVDEVMAMILRLQEDKASIEMEARQYQRVIEEKCAYDEEKMNILKEILVRREREIHFLEKEIEAYEQMNFMGNDQLEGDSSFKIDKKEQTPSFSIDSNENPVPVLQQIENSKSIGEKEVATNPKWPSNHEHIHTLALGKEMMSKHMELTSDFSASEGLVQKTLSVAGKEKTERDIRVISPGMKAPQTCGSSGEELEKEWNQAGCNMHSSMLDTESTVYDIHVIDEKTVHGKENGGKESGPLSATTSDSGVQNSIFFRDCPTISMAEIEPKLHGNSSNKCRNSLFLGSSLYKTLTIDLRMHSSSAVDGERLKIDNEVEWLRERLRIVQEEKEKLTFSTEHRERVNALLSLVEDIVNQLREIQLLREPVWQAS</sequence>
<accession>A0ABQ9MAT3</accession>
<comment type="caution">
    <text evidence="9">The sequence shown here is derived from an EMBL/GenBank/DDBJ whole genome shotgun (WGS) entry which is preliminary data.</text>
</comment>
<dbReference type="InterPro" id="IPR007656">
    <property type="entry name" value="GTD-bd"/>
</dbReference>
<evidence type="ECO:0000313" key="10">
    <source>
        <dbReference type="Proteomes" id="UP001174677"/>
    </source>
</evidence>
<evidence type="ECO:0000256" key="3">
    <source>
        <dbReference type="ARBA" id="ARBA00022989"/>
    </source>
</evidence>
<dbReference type="PANTHER" id="PTHR31422">
    <property type="entry name" value="BNAANNG28530D PROTEIN"/>
    <property type="match status" value="1"/>
</dbReference>
<keyword evidence="4 7" id="KW-0472">Membrane</keyword>
<feature type="domain" description="GTD-binding" evidence="8">
    <location>
        <begin position="243"/>
        <end position="341"/>
    </location>
</feature>
<dbReference type="PANTHER" id="PTHR31422:SF44">
    <property type="entry name" value="GTD-BINDING DOMAIN-CONTAINING PROTEIN"/>
    <property type="match status" value="1"/>
</dbReference>
<feature type="coiled-coil region" evidence="5">
    <location>
        <begin position="249"/>
        <end position="343"/>
    </location>
</feature>
<protein>
    <recommendedName>
        <fullName evidence="8">GTD-binding domain-containing protein</fullName>
    </recommendedName>
</protein>
<dbReference type="Proteomes" id="UP001174677">
    <property type="component" value="Chromosome 7"/>
</dbReference>